<evidence type="ECO:0000256" key="9">
    <source>
        <dbReference type="ARBA" id="ARBA00023180"/>
    </source>
</evidence>
<dbReference type="GO" id="GO:0005576">
    <property type="term" value="C:extracellular region"/>
    <property type="evidence" value="ECO:0007669"/>
    <property type="project" value="UniProtKB-SubCell"/>
</dbReference>
<keyword evidence="3" id="KW-0964">Secreted</keyword>
<feature type="disulfide bond" evidence="10">
    <location>
        <begin position="1249"/>
        <end position="1275"/>
    </location>
</feature>
<dbReference type="Pfam" id="PF07731">
    <property type="entry name" value="Cu-oxidase_2"/>
    <property type="match status" value="1"/>
</dbReference>
<dbReference type="GO" id="GO:0005886">
    <property type="term" value="C:plasma membrane"/>
    <property type="evidence" value="ECO:0007669"/>
    <property type="project" value="TreeGrafter"/>
</dbReference>
<dbReference type="Gene3D" id="2.60.40.420">
    <property type="entry name" value="Cupredoxins - blue copper proteins"/>
    <property type="match status" value="5"/>
</dbReference>
<evidence type="ECO:0000256" key="10">
    <source>
        <dbReference type="PIRSR" id="PIRSR000354-1"/>
    </source>
</evidence>
<comment type="similarity">
    <text evidence="2">Belongs to the multicopper oxidase family.</text>
</comment>
<feature type="disulfide bond" evidence="10">
    <location>
        <begin position="1438"/>
        <end position="1586"/>
    </location>
</feature>
<comment type="subcellular location">
    <subcellularLocation>
        <location evidence="1">Secreted</location>
    </subcellularLocation>
</comment>
<feature type="disulfide bond" evidence="10">
    <location>
        <begin position="261"/>
        <end position="342"/>
    </location>
</feature>
<dbReference type="Proteomes" id="UP001044222">
    <property type="component" value="Unassembled WGS sequence"/>
</dbReference>
<dbReference type="InterPro" id="IPR011707">
    <property type="entry name" value="Cu-oxidase-like_N"/>
</dbReference>
<feature type="compositionally biased region" description="Polar residues" evidence="11">
    <location>
        <begin position="1015"/>
        <end position="1045"/>
    </location>
</feature>
<dbReference type="Gene3D" id="2.60.120.260">
    <property type="entry name" value="Galactose-binding domain-like"/>
    <property type="match status" value="2"/>
</dbReference>
<dbReference type="PIRSF" id="PIRSF000354">
    <property type="entry name" value="Factors_V_VIII"/>
    <property type="match status" value="1"/>
</dbReference>
<evidence type="ECO:0000256" key="7">
    <source>
        <dbReference type="ARBA" id="ARBA00022837"/>
    </source>
</evidence>
<keyword evidence="7" id="KW-0106">Calcium</keyword>
<dbReference type="GO" id="GO:0038023">
    <property type="term" value="F:signaling receptor activity"/>
    <property type="evidence" value="ECO:0007669"/>
    <property type="project" value="TreeGrafter"/>
</dbReference>
<keyword evidence="5 12" id="KW-0732">Signal</keyword>
<keyword evidence="6" id="KW-0677">Repeat</keyword>
<feature type="disulfide bond" evidence="10">
    <location>
        <begin position="1316"/>
        <end position="1320"/>
    </location>
</feature>
<evidence type="ECO:0000256" key="1">
    <source>
        <dbReference type="ARBA" id="ARBA00004613"/>
    </source>
</evidence>
<evidence type="ECO:0000259" key="13">
    <source>
        <dbReference type="PROSITE" id="PS50022"/>
    </source>
</evidence>
<dbReference type="FunFam" id="2.60.40.420:FF:000011">
    <property type="entry name" value="Coagulation factor VIII (Predicted)"/>
    <property type="match status" value="1"/>
</dbReference>
<evidence type="ECO:0000256" key="3">
    <source>
        <dbReference type="ARBA" id="ARBA00022525"/>
    </source>
</evidence>
<evidence type="ECO:0000313" key="15">
    <source>
        <dbReference type="Proteomes" id="UP001044222"/>
    </source>
</evidence>
<dbReference type="SUPFAM" id="SSF49785">
    <property type="entry name" value="Galactose-binding domain-like"/>
    <property type="match status" value="2"/>
</dbReference>
<dbReference type="Pfam" id="PF07732">
    <property type="entry name" value="Cu-oxidase_3"/>
    <property type="match status" value="1"/>
</dbReference>
<dbReference type="SMART" id="SM00231">
    <property type="entry name" value="FA58C"/>
    <property type="match status" value="2"/>
</dbReference>
<evidence type="ECO:0000256" key="4">
    <source>
        <dbReference type="ARBA" id="ARBA00022723"/>
    </source>
</evidence>
<dbReference type="InterPro" id="IPR033138">
    <property type="entry name" value="Cu_oxidase_CS"/>
</dbReference>
<keyword evidence="15" id="KW-1185">Reference proteome</keyword>
<dbReference type="InterPro" id="IPR008979">
    <property type="entry name" value="Galactose-bd-like_sf"/>
</dbReference>
<dbReference type="InterPro" id="IPR024715">
    <property type="entry name" value="Factor_5/8-like"/>
</dbReference>
<evidence type="ECO:0000256" key="8">
    <source>
        <dbReference type="ARBA" id="ARBA00023157"/>
    </source>
</evidence>
<dbReference type="PROSITE" id="PS00079">
    <property type="entry name" value="MULTICOPPER_OXIDASE1"/>
    <property type="match status" value="2"/>
</dbReference>
<name>A0A9D3MQF7_ANGAN</name>
<feature type="region of interest" description="Disordered" evidence="11">
    <location>
        <begin position="813"/>
        <end position="858"/>
    </location>
</feature>
<dbReference type="PANTHER" id="PTHR46806:SF7">
    <property type="entry name" value="COAGULATION FACTOR VIII"/>
    <property type="match status" value="1"/>
</dbReference>
<evidence type="ECO:0000256" key="2">
    <source>
        <dbReference type="ARBA" id="ARBA00010609"/>
    </source>
</evidence>
<feature type="region of interest" description="Disordered" evidence="11">
    <location>
        <begin position="1001"/>
        <end position="1045"/>
    </location>
</feature>
<reference evidence="14" key="1">
    <citation type="submission" date="2021-01" db="EMBL/GenBank/DDBJ databases">
        <title>A chromosome-scale assembly of European eel, Anguilla anguilla.</title>
        <authorList>
            <person name="Henkel C."/>
            <person name="Jong-Raadsen S.A."/>
            <person name="Dufour S."/>
            <person name="Weltzien F.-A."/>
            <person name="Palstra A.P."/>
            <person name="Pelster B."/>
            <person name="Spaink H.P."/>
            <person name="Van Den Thillart G.E."/>
            <person name="Jansen H."/>
            <person name="Zahm M."/>
            <person name="Klopp C."/>
            <person name="Cedric C."/>
            <person name="Louis A."/>
            <person name="Berthelot C."/>
            <person name="Parey E."/>
            <person name="Roest Crollius H."/>
            <person name="Montfort J."/>
            <person name="Robinson-Rechavi M."/>
            <person name="Bucao C."/>
            <person name="Bouchez O."/>
            <person name="Gislard M."/>
            <person name="Lluch J."/>
            <person name="Milhes M."/>
            <person name="Lampietro C."/>
            <person name="Lopez Roques C."/>
            <person name="Donnadieu C."/>
            <person name="Braasch I."/>
            <person name="Desvignes T."/>
            <person name="Postlethwait J."/>
            <person name="Bobe J."/>
            <person name="Guiguen Y."/>
            <person name="Dirks R."/>
        </authorList>
    </citation>
    <scope>NUCLEOTIDE SEQUENCE</scope>
    <source>
        <strain evidence="14">Tag_6206</strain>
        <tissue evidence="14">Liver</tissue>
    </source>
</reference>
<organism evidence="14 15">
    <name type="scientific">Anguilla anguilla</name>
    <name type="common">European freshwater eel</name>
    <name type="synonym">Muraena anguilla</name>
    <dbReference type="NCBI Taxonomy" id="7936"/>
    <lineage>
        <taxon>Eukaryota</taxon>
        <taxon>Metazoa</taxon>
        <taxon>Chordata</taxon>
        <taxon>Craniata</taxon>
        <taxon>Vertebrata</taxon>
        <taxon>Euteleostomi</taxon>
        <taxon>Actinopterygii</taxon>
        <taxon>Neopterygii</taxon>
        <taxon>Teleostei</taxon>
        <taxon>Anguilliformes</taxon>
        <taxon>Anguillidae</taxon>
        <taxon>Anguilla</taxon>
    </lineage>
</organism>
<dbReference type="EMBL" id="JAFIRN010000003">
    <property type="protein sequence ID" value="KAG5853156.1"/>
    <property type="molecule type" value="Genomic_DNA"/>
</dbReference>
<dbReference type="PROSITE" id="PS50022">
    <property type="entry name" value="FA58C_3"/>
    <property type="match status" value="2"/>
</dbReference>
<evidence type="ECO:0000256" key="6">
    <source>
        <dbReference type="ARBA" id="ARBA00022737"/>
    </source>
</evidence>
<dbReference type="InterPro" id="IPR011706">
    <property type="entry name" value="Cu-oxidase_C"/>
</dbReference>
<dbReference type="CDD" id="cd00057">
    <property type="entry name" value="FA58C"/>
    <property type="match status" value="2"/>
</dbReference>
<dbReference type="Pfam" id="PF00754">
    <property type="entry name" value="F5_F8_type_C"/>
    <property type="match status" value="2"/>
</dbReference>
<evidence type="ECO:0000256" key="5">
    <source>
        <dbReference type="ARBA" id="ARBA00022729"/>
    </source>
</evidence>
<dbReference type="SUPFAM" id="SSF49503">
    <property type="entry name" value="Cupredoxins"/>
    <property type="match status" value="6"/>
</dbReference>
<gene>
    <name evidence="14" type="ORF">ANANG_G00070080</name>
</gene>
<protein>
    <recommendedName>
        <fullName evidence="13">F5/8 type C domain-containing protein</fullName>
    </recommendedName>
</protein>
<feature type="disulfide bond" evidence="10">
    <location>
        <begin position="532"/>
        <end position="558"/>
    </location>
</feature>
<dbReference type="GO" id="GO:0016491">
    <property type="term" value="F:oxidoreductase activity"/>
    <property type="evidence" value="ECO:0007669"/>
    <property type="project" value="InterPro"/>
</dbReference>
<accession>A0A9D3MQF7</accession>
<feature type="domain" description="F5/8 type C" evidence="13">
    <location>
        <begin position="1591"/>
        <end position="1745"/>
    </location>
</feature>
<feature type="signal peptide" evidence="12">
    <location>
        <begin position="1"/>
        <end position="20"/>
    </location>
</feature>
<evidence type="ECO:0000256" key="11">
    <source>
        <dbReference type="SAM" id="MobiDB-lite"/>
    </source>
</evidence>
<sequence length="1751" mass="198744">MKTLLPLFIFVSICMMRTKADTREFYIAAVEQGWDYRHQENLDAPLVQRKRILPSKNGVEQYMKAVYWEYKDSTFSTPKAKPPWMGIQGPTIKAEVNDRVLVHFKNFASLPFSIFPVGISYWKQSEGAGYDDATSNQEKEDDAVPPGGYYRYVWDIQPADGPTLMDPDCLTYSYTSQVDIIRDFNSGLIGTLLICKAGSLKRASQQEVPEFILLFAIFDETKSWYGEGGMARERVIKTRAKKQYHTINGYANSTLQGLKMCRRNNVIWHLIGMGSSPEIHSIQFQDHTLQVKNHRKVSLEVTPMTLATAEMKPTAVGKFLISCQIHSHQKAGMTAFFTVEDCPEPSDSLNKKYVVSPDDYTDYDMEDAVNAIMVNPMPMVRSVKMRPKVWRHYIAVEEITWDYAPDLGEKDRTLASEYLEQGPQRIGKKYKKAIYVEYSDDRFTHRKAVEGGLMGPVLRGEVGDQIEIVLKNWASRPFNIYPNDLTSVHASGGKDLLKGKSLRDFAVQPNETFVYLWKITSEDGPTAADPKCLTRLYQSTVDPVRDVASGLIGPLVVCYRKTLDKRGNVLMSDKEKHLMFTVFDENKSWYINENIRKYIKDPSTVNHNDPGFYNSNVMHNVNGYMYNNLRFKACLDDVIFWHVVNVGTDSKFLSIYFTGNIFERDKVHQTVLTLFPMAGETISMEMETVGAWEISALDSSLKNRGMSAQYSVHYCDQKLPLVDYQEYYDFLDDDSWENNIARSSSGRNRTLTVRVCKRPVTNNTLAATANTTVHNLKPVCVIKHITVKQNTTAFSKGDIPDDVLQELDREIKRSSAERHQRSPTTSLPVNDTGKHSDSQSDLAGSILNNTLPSDSRESLEENCGTACHRRVRKRAADVLMVGPVTPDLHTTPQMVPAELEEKEEANVSLPTPHVTLPSLTDVDNKQVNESKELGIAESMFEKEQEENATVDDLENISHELGSSSTTVPSHSQGSTLKLLMSTLNSKLHGSSESDRLLRRNAKEDGKGEDKKSSEQQENQVLKDNSDLEQGNFSQFGKEQGSVNQTDSGYKALDRQSLDLQILDPQVNGSESSNSTRRGLSLEYDDYSQETNSSRMDFDFEEDLNMRASDGKYRNYYIAAEEVMWDYGLKKPQQLIKPREMRMGMRKYFPEYKKAVFRAYTDKDFLRPATRGELEEHLGILGPVIQAEINDLVIVTFKNLASRPYSFHLHGVYDKSQGPANGEAVQPNEVRVFKWKITRRQGPSPKEFDCKAGAYYSNLNMEKDIHSGLIGPLIVCKPGTLHPFTDLQPGVQQFSLLFTVFDETKSWYLEDNIQRFCRSPCTIRNEDPWFKLSNRFAAINGYVAETLPGLLVAQHHPVRWHLLNMGAGGEFHSVHFHGLPFTVRSDQEHRMGIYNLYPGVFGTVEMRPAMVGTWMVECTIGEHQLSGMRAKLLVYSSKCVEPLGMRTGRILDSQITDSGHYGNWESRLARLGLSGSINAWSAVNKKSWIQVDLLRPMVLHGVHTQGASHGLSESFVVQFTLSYSLDQETWKTYKGNSTKPEMVFIGNVDGSSVKENYFSPPIMGRYIRLNPETFQNRATLRLELFGCDLNSCSTPMGMEKMRIPNQSISASSFLQTWFLTWSPSLARLNLDGNANAWRPKTNNPHEWIQVDFGEVKRLTGVITQGARSMLKHMMVTEFTVSISNDGRVWSSLLEENSSKEKVFLGNNEHDEEILNLFEPPVFARYIRIQPKGWYNEIALRLEFLGCNTQQRL</sequence>
<dbReference type="PANTHER" id="PTHR46806">
    <property type="entry name" value="F5/8 TYPE C DOMAIN-CONTAINING PROTEIN"/>
    <property type="match status" value="1"/>
</dbReference>
<feature type="compositionally biased region" description="Polar residues" evidence="11">
    <location>
        <begin position="1066"/>
        <end position="1077"/>
    </location>
</feature>
<dbReference type="FunFam" id="2.60.40.420:FF:000028">
    <property type="entry name" value="Ceruloplasmin"/>
    <property type="match status" value="1"/>
</dbReference>
<dbReference type="GO" id="GO:0005507">
    <property type="term" value="F:copper ion binding"/>
    <property type="evidence" value="ECO:0007669"/>
    <property type="project" value="InterPro"/>
</dbReference>
<dbReference type="InterPro" id="IPR000421">
    <property type="entry name" value="FA58C"/>
</dbReference>
<proteinExistence type="inferred from homology"/>
<keyword evidence="9" id="KW-0325">Glycoprotein</keyword>
<comment type="caution">
    <text evidence="14">The sequence shown here is derived from an EMBL/GenBank/DDBJ whole genome shotgun (WGS) entry which is preliminary data.</text>
</comment>
<feature type="chain" id="PRO_5038339853" description="F5/8 type C domain-containing protein" evidence="12">
    <location>
        <begin position="21"/>
        <end position="1751"/>
    </location>
</feature>
<evidence type="ECO:0000313" key="14">
    <source>
        <dbReference type="EMBL" id="KAG5853156.1"/>
    </source>
</evidence>
<dbReference type="PROSITE" id="PS01285">
    <property type="entry name" value="FA58C_1"/>
    <property type="match status" value="2"/>
</dbReference>
<feature type="domain" description="F5/8 type C" evidence="13">
    <location>
        <begin position="1438"/>
        <end position="1586"/>
    </location>
</feature>
<dbReference type="PROSITE" id="PS01286">
    <property type="entry name" value="FA58C_2"/>
    <property type="match status" value="1"/>
</dbReference>
<keyword evidence="4" id="KW-0479">Metal-binding</keyword>
<dbReference type="InterPro" id="IPR050633">
    <property type="entry name" value="Neuropilin_MCO_CoagFactor"/>
</dbReference>
<feature type="region of interest" description="Disordered" evidence="11">
    <location>
        <begin position="1061"/>
        <end position="1081"/>
    </location>
</feature>
<feature type="disulfide bond" evidence="10">
    <location>
        <begin position="634"/>
        <end position="715"/>
    </location>
</feature>
<feature type="disulfide bond" evidence="10">
    <location>
        <begin position="169"/>
        <end position="195"/>
    </location>
</feature>
<dbReference type="InterPro" id="IPR008972">
    <property type="entry name" value="Cupredoxin"/>
</dbReference>
<feature type="compositionally biased region" description="Polar residues" evidence="11">
    <location>
        <begin position="839"/>
        <end position="853"/>
    </location>
</feature>
<keyword evidence="8 10" id="KW-1015">Disulfide bond</keyword>
<feature type="compositionally biased region" description="Basic and acidic residues" evidence="11">
    <location>
        <begin position="1001"/>
        <end position="1014"/>
    </location>
</feature>
<dbReference type="FunFam" id="2.60.120.260:FF:000002">
    <property type="entry name" value="Coagulation factor VIII"/>
    <property type="match status" value="2"/>
</dbReference>
<evidence type="ECO:0000256" key="12">
    <source>
        <dbReference type="SAM" id="SignalP"/>
    </source>
</evidence>